<reference evidence="4" key="1">
    <citation type="submission" date="2020-05" db="EMBL/GenBank/DDBJ databases">
        <title>Identification of trans-AT polyketide cluster in two marine bacteria, producers of a novel glutaramide-containing polyketide sesbanimide D and analogs.</title>
        <authorList>
            <person name="Kacar D."/>
            <person name="Rodriguez P."/>
            <person name="Canedo L."/>
            <person name="Gonzalez E."/>
            <person name="Galan B."/>
            <person name="De La Calle F."/>
            <person name="Garcia J.L."/>
        </authorList>
    </citation>
    <scope>NUCLEOTIDE SEQUENCE</scope>
    <source>
        <strain evidence="4">PHM038</strain>
    </source>
</reference>
<keyword evidence="2" id="KW-0472">Membrane</keyword>
<dbReference type="Pfam" id="PF00115">
    <property type="entry name" value="COX1"/>
    <property type="match status" value="1"/>
</dbReference>
<dbReference type="GO" id="GO:0022904">
    <property type="term" value="P:respiratory electron transport chain"/>
    <property type="evidence" value="ECO:0007669"/>
    <property type="project" value="TreeGrafter"/>
</dbReference>
<dbReference type="GO" id="GO:0020037">
    <property type="term" value="F:heme binding"/>
    <property type="evidence" value="ECO:0007669"/>
    <property type="project" value="InterPro"/>
</dbReference>
<evidence type="ECO:0000259" key="3">
    <source>
        <dbReference type="PROSITE" id="PS50855"/>
    </source>
</evidence>
<dbReference type="GO" id="GO:0009060">
    <property type="term" value="P:aerobic respiration"/>
    <property type="evidence" value="ECO:0007669"/>
    <property type="project" value="InterPro"/>
</dbReference>
<evidence type="ECO:0000313" key="5">
    <source>
        <dbReference type="Proteomes" id="UP000598467"/>
    </source>
</evidence>
<feature type="transmembrane region" description="Helical" evidence="2">
    <location>
        <begin position="295"/>
        <end position="317"/>
    </location>
</feature>
<dbReference type="GO" id="GO:0016020">
    <property type="term" value="C:membrane"/>
    <property type="evidence" value="ECO:0007669"/>
    <property type="project" value="InterPro"/>
</dbReference>
<dbReference type="InterPro" id="IPR000883">
    <property type="entry name" value="Cyt_C_Oxase_1"/>
</dbReference>
<feature type="transmembrane region" description="Helical" evidence="2">
    <location>
        <begin position="450"/>
        <end position="476"/>
    </location>
</feature>
<dbReference type="InterPro" id="IPR023616">
    <property type="entry name" value="Cyt_c_oxase-like_su1_dom"/>
</dbReference>
<dbReference type="EMBL" id="JABFCZ010000025">
    <property type="protein sequence ID" value="MBD1548765.1"/>
    <property type="molecule type" value="Genomic_DNA"/>
</dbReference>
<feature type="transmembrane region" description="Helical" evidence="2">
    <location>
        <begin position="29"/>
        <end position="53"/>
    </location>
</feature>
<keyword evidence="1" id="KW-0679">Respiratory chain</keyword>
<keyword evidence="1" id="KW-0249">Electron transport</keyword>
<evidence type="ECO:0000256" key="1">
    <source>
        <dbReference type="ARBA" id="ARBA00022660"/>
    </source>
</evidence>
<feature type="transmembrane region" description="Helical" evidence="2">
    <location>
        <begin position="140"/>
        <end position="158"/>
    </location>
</feature>
<proteinExistence type="predicted"/>
<feature type="transmembrane region" description="Helical" evidence="2">
    <location>
        <begin position="329"/>
        <end position="353"/>
    </location>
</feature>
<dbReference type="Gene3D" id="1.20.210.10">
    <property type="entry name" value="Cytochrome c oxidase-like, subunit I domain"/>
    <property type="match status" value="1"/>
</dbReference>
<sequence length="501" mass="55963">MGETTASGPASGDAIAPGQFAYDDRASKVWLYSSLFWIIFLTVDGLTMATELLTPNLFAGIGPLEFGRIRPMHVNAAIFGWLTMMYVGGGFYVLPRLLGLRSLWSEELGIWTAWLWNLSFAAGIVALGLGYTQAREYTELIWPVDVALVLALLLNIFNTIMTVMHRRVKPLYVTVWWFVASQLWLAADYVIDNVMWRPGAMLGNGVEGAGGPSGALADPLADGMLNWWGNHNLFGLWLTPMMVALIYYFIPKITRTPLYSHTLSLVSFWGIAFFYTGVGHHHLLQAPIPGWLKTFATVNSILLLVPVFAFVTNVWLTMRGNWSSFFTNIPMRFLLTGFIFYFLVNVQGAFMAVPVFNQMIHFTNFIVAHAHLALLGAFTFVGMGVISYLVPQYLGRPIYSRQLAEWQYWLIFIGFTGFFWVLTFASFLQGQNWAMGIPQINVLPEIRPHYIARAIFGAMIVMSAIVQAINVIGTLLTDTSQGTRKEFRAFAGTSETEGAAS</sequence>
<dbReference type="GO" id="GO:0015990">
    <property type="term" value="P:electron transport coupled proton transport"/>
    <property type="evidence" value="ECO:0007669"/>
    <property type="project" value="TreeGrafter"/>
</dbReference>
<dbReference type="AlphaFoldDB" id="A0A926P373"/>
<keyword evidence="2" id="KW-0812">Transmembrane</keyword>
<feature type="transmembrane region" description="Helical" evidence="2">
    <location>
        <begin position="233"/>
        <end position="250"/>
    </location>
</feature>
<organism evidence="4 5">
    <name type="scientific">Roseibium aggregatum</name>
    <dbReference type="NCBI Taxonomy" id="187304"/>
    <lineage>
        <taxon>Bacteria</taxon>
        <taxon>Pseudomonadati</taxon>
        <taxon>Pseudomonadota</taxon>
        <taxon>Alphaproteobacteria</taxon>
        <taxon>Hyphomicrobiales</taxon>
        <taxon>Stappiaceae</taxon>
        <taxon>Roseibium</taxon>
    </lineage>
</organism>
<feature type="transmembrane region" description="Helical" evidence="2">
    <location>
        <begin position="262"/>
        <end position="283"/>
    </location>
</feature>
<evidence type="ECO:0000256" key="2">
    <source>
        <dbReference type="SAM" id="Phobius"/>
    </source>
</evidence>
<gene>
    <name evidence="4" type="ORF">HK439_21075</name>
</gene>
<feature type="transmembrane region" description="Helical" evidence="2">
    <location>
        <begin position="73"/>
        <end position="94"/>
    </location>
</feature>
<protein>
    <submittedName>
        <fullName evidence="4">Cytochrome-c oxidase</fullName>
    </submittedName>
</protein>
<name>A0A926P373_9HYPH</name>
<dbReference type="GO" id="GO:0004129">
    <property type="term" value="F:cytochrome-c oxidase activity"/>
    <property type="evidence" value="ECO:0007669"/>
    <property type="project" value="InterPro"/>
</dbReference>
<dbReference type="RefSeq" id="WP_190293449.1">
    <property type="nucleotide sequence ID" value="NZ_JABFCZ010000025.1"/>
</dbReference>
<keyword evidence="1" id="KW-0813">Transport</keyword>
<accession>A0A926P373</accession>
<dbReference type="SUPFAM" id="SSF81442">
    <property type="entry name" value="Cytochrome c oxidase subunit I-like"/>
    <property type="match status" value="1"/>
</dbReference>
<evidence type="ECO:0000313" key="4">
    <source>
        <dbReference type="EMBL" id="MBD1548765.1"/>
    </source>
</evidence>
<dbReference type="Proteomes" id="UP000598467">
    <property type="component" value="Unassembled WGS sequence"/>
</dbReference>
<dbReference type="PROSITE" id="PS50855">
    <property type="entry name" value="COX1"/>
    <property type="match status" value="1"/>
</dbReference>
<comment type="caution">
    <text evidence="4">The sequence shown here is derived from an EMBL/GenBank/DDBJ whole genome shotgun (WGS) entry which is preliminary data.</text>
</comment>
<dbReference type="PANTHER" id="PTHR10422:SF29">
    <property type="entry name" value="CYTOCHROME C OXIDASE SUBUNIT 1 HOMOLOG, BACTEROID"/>
    <property type="match status" value="1"/>
</dbReference>
<feature type="transmembrane region" description="Helical" evidence="2">
    <location>
        <begin position="365"/>
        <end position="389"/>
    </location>
</feature>
<feature type="transmembrane region" description="Helical" evidence="2">
    <location>
        <begin position="114"/>
        <end position="134"/>
    </location>
</feature>
<feature type="transmembrane region" description="Helical" evidence="2">
    <location>
        <begin position="170"/>
        <end position="191"/>
    </location>
</feature>
<feature type="domain" description="Cytochrome oxidase subunit I profile" evidence="3">
    <location>
        <begin position="30"/>
        <end position="476"/>
    </location>
</feature>
<dbReference type="PANTHER" id="PTHR10422">
    <property type="entry name" value="CYTOCHROME C OXIDASE SUBUNIT 1"/>
    <property type="match status" value="1"/>
</dbReference>
<dbReference type="InterPro" id="IPR036927">
    <property type="entry name" value="Cyt_c_oxase-like_su1_sf"/>
</dbReference>
<keyword evidence="2" id="KW-1133">Transmembrane helix</keyword>
<feature type="transmembrane region" description="Helical" evidence="2">
    <location>
        <begin position="409"/>
        <end position="430"/>
    </location>
</feature>